<comment type="subunit">
    <text evidence="2 5">Homopentamer.</text>
</comment>
<evidence type="ECO:0000256" key="4">
    <source>
        <dbReference type="ARBA" id="ARBA00023143"/>
    </source>
</evidence>
<keyword evidence="9" id="KW-1185">Reference proteome</keyword>
<reference evidence="8 9" key="1">
    <citation type="submission" date="2022-01" db="EMBL/GenBank/DDBJ databases">
        <title>Whole genome-based taxonomy of the Shewanellaceae.</title>
        <authorList>
            <person name="Martin-Rodriguez A.J."/>
        </authorList>
    </citation>
    <scope>NUCLEOTIDE SEQUENCE [LARGE SCALE GENOMIC DNA]</scope>
    <source>
        <strain evidence="8 9">DSM 17177</strain>
    </source>
</reference>
<dbReference type="EMBL" id="JAKIKS010000049">
    <property type="protein sequence ID" value="MCL1125458.1"/>
    <property type="molecule type" value="Genomic_DNA"/>
</dbReference>
<sequence length="453" mass="47318">MPITSVGIGSGMDINGIVSALVGAESAPKTAKFDVDEGQYNAHISAVGSLKSALSEFQTALEDLTDSDTFLTQKSSLSKSTYLSASVDETAVSGSYQLKVSQLAESQKIGTASVSDSTAALGEGNINIDVNGESFDIEVAADDSLESVMNKINDSGDNTGVTATIINGDNGPQLIMTSTETGLDNQIVVTGSDTDAGTGISDTFIMTELSAAKDAIMSIDGIEVTSSSNTVENAITGVTFTLKEADVDETTVLTIDPNTSGVKSKVNTFVESYNALMTTISGLSGYNAETEQAGILQGDALPRSLQSQLRGLMSSGYETPSGSLTLASIGVTTTLDGTLEVNDDLLDSALEDGLADISALFSTEDTGLASKMDSFADNYVQAGGILDSRDETLDNQLIRLEDTRAQFALKMAAYESRLFKQYNAMDLIVGNLNAQSSQLQERLDSLPGVVSDN</sequence>
<keyword evidence="8" id="KW-0966">Cell projection</keyword>
<keyword evidence="3" id="KW-0175">Coiled coil</keyword>
<keyword evidence="5" id="KW-0964">Secreted</keyword>
<feature type="domain" description="Flagellar hook-associated protein 2 C-terminal" evidence="7">
    <location>
        <begin position="212"/>
        <end position="434"/>
    </location>
</feature>
<dbReference type="InterPro" id="IPR010810">
    <property type="entry name" value="Flagellin_hook_IN_motif"/>
</dbReference>
<dbReference type="PANTHER" id="PTHR30288">
    <property type="entry name" value="FLAGELLAR CAP/ASSEMBLY PROTEIN FLID"/>
    <property type="match status" value="1"/>
</dbReference>
<evidence type="ECO:0000256" key="1">
    <source>
        <dbReference type="ARBA" id="ARBA00009764"/>
    </source>
</evidence>
<keyword evidence="8" id="KW-0282">Flagellum</keyword>
<evidence type="ECO:0000256" key="5">
    <source>
        <dbReference type="RuleBase" id="RU362066"/>
    </source>
</evidence>
<evidence type="ECO:0000313" key="8">
    <source>
        <dbReference type="EMBL" id="MCL1125458.1"/>
    </source>
</evidence>
<dbReference type="Proteomes" id="UP001203423">
    <property type="component" value="Unassembled WGS sequence"/>
</dbReference>
<evidence type="ECO:0000313" key="9">
    <source>
        <dbReference type="Proteomes" id="UP001203423"/>
    </source>
</evidence>
<keyword evidence="8" id="KW-0969">Cilium</keyword>
<organism evidence="8 9">
    <name type="scientific">Shewanella surugensis</name>
    <dbReference type="NCBI Taxonomy" id="212020"/>
    <lineage>
        <taxon>Bacteria</taxon>
        <taxon>Pseudomonadati</taxon>
        <taxon>Pseudomonadota</taxon>
        <taxon>Gammaproteobacteria</taxon>
        <taxon>Alteromonadales</taxon>
        <taxon>Shewanellaceae</taxon>
        <taxon>Shewanella</taxon>
    </lineage>
</organism>
<evidence type="ECO:0000256" key="3">
    <source>
        <dbReference type="ARBA" id="ARBA00023054"/>
    </source>
</evidence>
<comment type="similarity">
    <text evidence="1 5">Belongs to the FliD family.</text>
</comment>
<dbReference type="InterPro" id="IPR010809">
    <property type="entry name" value="FliD_C"/>
</dbReference>
<gene>
    <name evidence="8" type="primary">fliD</name>
    <name evidence="8" type="ORF">L2764_13450</name>
</gene>
<dbReference type="Pfam" id="PF02465">
    <property type="entry name" value="FliD_N"/>
    <property type="match status" value="1"/>
</dbReference>
<comment type="subcellular location">
    <subcellularLocation>
        <location evidence="5">Secreted</location>
    </subcellularLocation>
    <subcellularLocation>
        <location evidence="5">Bacterial flagellum</location>
    </subcellularLocation>
</comment>
<comment type="function">
    <text evidence="5">Required for morphogenesis and for the elongation of the flagellar filament by facilitating polymerization of the flagellin monomers at the tip of growing filament. Forms a capping structure, which prevents flagellin subunits (transported through the central channel of the flagellum) from leaking out without polymerization at the distal end.</text>
</comment>
<accession>A0ABT0LCQ5</accession>
<dbReference type="RefSeq" id="WP_248940770.1">
    <property type="nucleotide sequence ID" value="NZ_JAKIKS010000049.1"/>
</dbReference>
<evidence type="ECO:0000259" key="6">
    <source>
        <dbReference type="Pfam" id="PF02465"/>
    </source>
</evidence>
<dbReference type="InterPro" id="IPR040026">
    <property type="entry name" value="FliD"/>
</dbReference>
<proteinExistence type="inferred from homology"/>
<comment type="caution">
    <text evidence="8">The sequence shown here is derived from an EMBL/GenBank/DDBJ whole genome shotgun (WGS) entry which is preliminary data.</text>
</comment>
<feature type="domain" description="Flagellar hook-associated protein 2 N-terminal" evidence="6">
    <location>
        <begin position="10"/>
        <end position="107"/>
    </location>
</feature>
<keyword evidence="4 5" id="KW-0975">Bacterial flagellum</keyword>
<dbReference type="Pfam" id="PF07195">
    <property type="entry name" value="FliD_C"/>
    <property type="match status" value="1"/>
</dbReference>
<name>A0ABT0LCQ5_9GAMM</name>
<dbReference type="InterPro" id="IPR003481">
    <property type="entry name" value="FliD_N"/>
</dbReference>
<dbReference type="PANTHER" id="PTHR30288:SF0">
    <property type="entry name" value="FLAGELLAR HOOK-ASSOCIATED PROTEIN 2"/>
    <property type="match status" value="1"/>
</dbReference>
<evidence type="ECO:0000259" key="7">
    <source>
        <dbReference type="Pfam" id="PF07195"/>
    </source>
</evidence>
<protein>
    <recommendedName>
        <fullName evidence="5">Flagellar hook-associated protein 2</fullName>
        <shortName evidence="5">HAP2</shortName>
    </recommendedName>
    <alternativeName>
        <fullName evidence="5">Flagellar cap protein</fullName>
    </alternativeName>
</protein>
<dbReference type="Pfam" id="PF07196">
    <property type="entry name" value="Flagellin_IN"/>
    <property type="match status" value="1"/>
</dbReference>
<evidence type="ECO:0000256" key="2">
    <source>
        <dbReference type="ARBA" id="ARBA00011255"/>
    </source>
</evidence>